<dbReference type="Pfam" id="PF02527">
    <property type="entry name" value="GidB"/>
    <property type="match status" value="1"/>
</dbReference>
<reference evidence="7 8" key="2">
    <citation type="submission" date="2020-08" db="EMBL/GenBank/DDBJ databases">
        <authorList>
            <person name="Partida-Martinez L."/>
            <person name="Huntemann M."/>
            <person name="Clum A."/>
            <person name="Wang J."/>
            <person name="Palaniappan K."/>
            <person name="Ritter S."/>
            <person name="Chen I.-M."/>
            <person name="Stamatis D."/>
            <person name="Reddy T."/>
            <person name="O'Malley R."/>
            <person name="Daum C."/>
            <person name="Shapiro N."/>
            <person name="Ivanova N."/>
            <person name="Kyrpides N."/>
            <person name="Woyke T."/>
        </authorList>
    </citation>
    <scope>NUCLEOTIDE SEQUENCE [LARGE SCALE GENOMIC DNA]</scope>
    <source>
        <strain evidence="7 8">AS3.13</strain>
    </source>
</reference>
<dbReference type="RefSeq" id="WP_184505333.1">
    <property type="nucleotide sequence ID" value="NZ_JACHBT010000008.1"/>
</dbReference>
<evidence type="ECO:0000256" key="3">
    <source>
        <dbReference type="ARBA" id="ARBA00022603"/>
    </source>
</evidence>
<feature type="binding site" evidence="6">
    <location>
        <position position="78"/>
    </location>
    <ligand>
        <name>S-adenosyl-L-methionine</name>
        <dbReference type="ChEBI" id="CHEBI:59789"/>
    </ligand>
</feature>
<dbReference type="Proteomes" id="UP000522313">
    <property type="component" value="Unassembled WGS sequence"/>
</dbReference>
<name>A0A7X0MN09_9SPHN</name>
<feature type="binding site" evidence="6">
    <location>
        <begin position="123"/>
        <end position="124"/>
    </location>
    <ligand>
        <name>S-adenosyl-L-methionine</name>
        <dbReference type="ChEBI" id="CHEBI:59789"/>
    </ligand>
</feature>
<keyword evidence="2 6" id="KW-0698">rRNA processing</keyword>
<dbReference type="AlphaFoldDB" id="A0A7X0MN09"/>
<comment type="caution">
    <text evidence="7">The sequence shown here is derived from an EMBL/GenBank/DDBJ whole genome shotgun (WGS) entry which is preliminary data.</text>
</comment>
<feature type="binding site" evidence="6">
    <location>
        <position position="136"/>
    </location>
    <ligand>
        <name>S-adenosyl-L-methionine</name>
        <dbReference type="ChEBI" id="CHEBI:59789"/>
    </ligand>
</feature>
<evidence type="ECO:0000256" key="2">
    <source>
        <dbReference type="ARBA" id="ARBA00022552"/>
    </source>
</evidence>
<reference evidence="7 8" key="1">
    <citation type="submission" date="2020-08" db="EMBL/GenBank/DDBJ databases">
        <title>The Agave Microbiome: Exploring the role of microbial communities in plant adaptations to desert environments.</title>
        <authorList>
            <person name="Partida-Martinez L.P."/>
        </authorList>
    </citation>
    <scope>NUCLEOTIDE SEQUENCE [LARGE SCALE GENOMIC DNA]</scope>
    <source>
        <strain evidence="7 8">AS3.13</strain>
    </source>
</reference>
<dbReference type="SUPFAM" id="SSF53335">
    <property type="entry name" value="S-adenosyl-L-methionine-dependent methyltransferases"/>
    <property type="match status" value="1"/>
</dbReference>
<proteinExistence type="inferred from homology"/>
<dbReference type="Gene3D" id="3.40.50.150">
    <property type="entry name" value="Vaccinia Virus protein VP39"/>
    <property type="match status" value="1"/>
</dbReference>
<dbReference type="GO" id="GO:0070043">
    <property type="term" value="F:rRNA (guanine-N7-)-methyltransferase activity"/>
    <property type="evidence" value="ECO:0007669"/>
    <property type="project" value="UniProtKB-UniRule"/>
</dbReference>
<feature type="binding site" evidence="6">
    <location>
        <position position="73"/>
    </location>
    <ligand>
        <name>S-adenosyl-L-methionine</name>
        <dbReference type="ChEBI" id="CHEBI:59789"/>
    </ligand>
</feature>
<dbReference type="NCBIfam" id="TIGR00138">
    <property type="entry name" value="rsmG_gidB"/>
    <property type="match status" value="1"/>
</dbReference>
<comment type="subcellular location">
    <subcellularLocation>
        <location evidence="6">Cytoplasm</location>
    </subcellularLocation>
</comment>
<keyword evidence="1 6" id="KW-0963">Cytoplasm</keyword>
<accession>A0A7X0MN09</accession>
<dbReference type="EMBL" id="JACHBT010000008">
    <property type="protein sequence ID" value="MBB6504859.1"/>
    <property type="molecule type" value="Genomic_DNA"/>
</dbReference>
<comment type="similarity">
    <text evidence="6">Belongs to the methyltransferase superfamily. RNA methyltransferase RsmG family.</text>
</comment>
<protein>
    <recommendedName>
        <fullName evidence="6">Ribosomal RNA small subunit methyltransferase G</fullName>
        <ecNumber evidence="6">2.1.1.170</ecNumber>
    </recommendedName>
    <alternativeName>
        <fullName evidence="6">16S rRNA 7-methylguanosine methyltransferase</fullName>
        <shortName evidence="6">16S rRNA m7G methyltransferase</shortName>
    </alternativeName>
</protein>
<dbReference type="PANTHER" id="PTHR31760:SF0">
    <property type="entry name" value="S-ADENOSYL-L-METHIONINE-DEPENDENT METHYLTRANSFERASES SUPERFAMILY PROTEIN"/>
    <property type="match status" value="1"/>
</dbReference>
<dbReference type="InterPro" id="IPR029063">
    <property type="entry name" value="SAM-dependent_MTases_sf"/>
</dbReference>
<organism evidence="7 8">
    <name type="scientific">Sphingomonas endophytica</name>
    <dbReference type="NCBI Taxonomy" id="869719"/>
    <lineage>
        <taxon>Bacteria</taxon>
        <taxon>Pseudomonadati</taxon>
        <taxon>Pseudomonadota</taxon>
        <taxon>Alphaproteobacteria</taxon>
        <taxon>Sphingomonadales</taxon>
        <taxon>Sphingomonadaceae</taxon>
        <taxon>Sphingomonas</taxon>
    </lineage>
</organism>
<dbReference type="HAMAP" id="MF_00074">
    <property type="entry name" value="16SrRNA_methyltr_G"/>
    <property type="match status" value="1"/>
</dbReference>
<gene>
    <name evidence="6" type="primary">rsmG</name>
    <name evidence="7" type="ORF">F4693_001836</name>
</gene>
<evidence type="ECO:0000256" key="5">
    <source>
        <dbReference type="ARBA" id="ARBA00022691"/>
    </source>
</evidence>
<evidence type="ECO:0000256" key="1">
    <source>
        <dbReference type="ARBA" id="ARBA00022490"/>
    </source>
</evidence>
<keyword evidence="5 6" id="KW-0949">S-adenosyl-L-methionine</keyword>
<comment type="function">
    <text evidence="6">Specifically methylates the N7 position of guanine in position 527 of 16S rRNA.</text>
</comment>
<keyword evidence="4 6" id="KW-0808">Transferase</keyword>
<comment type="caution">
    <text evidence="6">Lacks conserved residue(s) required for the propagation of feature annotation.</text>
</comment>
<keyword evidence="3 6" id="KW-0489">Methyltransferase</keyword>
<dbReference type="PANTHER" id="PTHR31760">
    <property type="entry name" value="S-ADENOSYL-L-METHIONINE-DEPENDENT METHYLTRANSFERASES SUPERFAMILY PROTEIN"/>
    <property type="match status" value="1"/>
</dbReference>
<evidence type="ECO:0000256" key="4">
    <source>
        <dbReference type="ARBA" id="ARBA00022679"/>
    </source>
</evidence>
<comment type="catalytic activity">
    <reaction evidence="6">
        <text>guanosine(527) in 16S rRNA + S-adenosyl-L-methionine = N(7)-methylguanosine(527) in 16S rRNA + S-adenosyl-L-homocysteine</text>
        <dbReference type="Rhea" id="RHEA:42732"/>
        <dbReference type="Rhea" id="RHEA-COMP:10209"/>
        <dbReference type="Rhea" id="RHEA-COMP:10210"/>
        <dbReference type="ChEBI" id="CHEBI:57856"/>
        <dbReference type="ChEBI" id="CHEBI:59789"/>
        <dbReference type="ChEBI" id="CHEBI:74269"/>
        <dbReference type="ChEBI" id="CHEBI:74480"/>
        <dbReference type="EC" id="2.1.1.170"/>
    </reaction>
</comment>
<evidence type="ECO:0000256" key="6">
    <source>
        <dbReference type="HAMAP-Rule" id="MF_00074"/>
    </source>
</evidence>
<dbReference type="GO" id="GO:0005829">
    <property type="term" value="C:cytosol"/>
    <property type="evidence" value="ECO:0007669"/>
    <property type="project" value="TreeGrafter"/>
</dbReference>
<dbReference type="PIRSF" id="PIRSF003078">
    <property type="entry name" value="GidB"/>
    <property type="match status" value="1"/>
</dbReference>
<evidence type="ECO:0000313" key="7">
    <source>
        <dbReference type="EMBL" id="MBB6504859.1"/>
    </source>
</evidence>
<evidence type="ECO:0000313" key="8">
    <source>
        <dbReference type="Proteomes" id="UP000522313"/>
    </source>
</evidence>
<sequence length="202" mass="22298">MTEDEALAWCKATFGDAATDKLDRFRAMVLEENGRQNLISPASRETIWNRHIVDSAQLITYLPDRARTWFDIGSGPGFPGMVVAMLTDVQVTLVEPRGRRVEFLEYVAHQLQLAHVTVAKRKAEAVTGRADVISARAVASIPDLVTITGHLRHDGTRLILPRGKNGDSEVAMLPAKWRSMFHVEQSVTDPASVIVIADGVRT</sequence>
<dbReference type="EC" id="2.1.1.170" evidence="6"/>
<dbReference type="InterPro" id="IPR003682">
    <property type="entry name" value="rRNA_ssu_MeTfrase_G"/>
</dbReference>